<accession>A0ABU5M4I1</accession>
<dbReference type="RefSeq" id="WP_318327549.1">
    <property type="nucleotide sequence ID" value="NZ_JAUBKU010000039.1"/>
</dbReference>
<sequence length="134" mass="14698">MKLKVLSIAAFVTAFSGCASATGVSMDEFLKVQAINQCAYISNTMISENTAQVMELALNSYVELTSKSRPGGYHPSPSDLATDYALFFQQTVSDTENEIFQQIRFRGLPLAPGSWQLVAGEWWTVKQCSMITGL</sequence>
<name>A0ABU5M4I1_RAOPL</name>
<gene>
    <name evidence="2" type="ORF">U5E74_15875</name>
</gene>
<protein>
    <recommendedName>
        <fullName evidence="4">Lipoprotein</fullName>
    </recommendedName>
</protein>
<evidence type="ECO:0000313" key="2">
    <source>
        <dbReference type="EMBL" id="MDZ7467117.1"/>
    </source>
</evidence>
<feature type="chain" id="PRO_5046315815" description="Lipoprotein" evidence="1">
    <location>
        <begin position="22"/>
        <end position="134"/>
    </location>
</feature>
<comment type="caution">
    <text evidence="2">The sequence shown here is derived from an EMBL/GenBank/DDBJ whole genome shotgun (WGS) entry which is preliminary data.</text>
</comment>
<evidence type="ECO:0000313" key="3">
    <source>
        <dbReference type="Proteomes" id="UP001293169"/>
    </source>
</evidence>
<reference evidence="2 3" key="1">
    <citation type="submission" date="2023-12" db="EMBL/GenBank/DDBJ databases">
        <title>N/s.</title>
        <authorList>
            <person name="Dale J."/>
        </authorList>
    </citation>
    <scope>NUCLEOTIDE SEQUENCE [LARGE SCALE GENOMIC DNA]</scope>
    <source>
        <strain evidence="2 3">2023EL-01226</strain>
    </source>
</reference>
<keyword evidence="3" id="KW-1185">Reference proteome</keyword>
<proteinExistence type="predicted"/>
<evidence type="ECO:0008006" key="4">
    <source>
        <dbReference type="Google" id="ProtNLM"/>
    </source>
</evidence>
<feature type="signal peptide" evidence="1">
    <location>
        <begin position="1"/>
        <end position="21"/>
    </location>
</feature>
<keyword evidence="1" id="KW-0732">Signal</keyword>
<dbReference type="PROSITE" id="PS51257">
    <property type="entry name" value="PROKAR_LIPOPROTEIN"/>
    <property type="match status" value="1"/>
</dbReference>
<evidence type="ECO:0000256" key="1">
    <source>
        <dbReference type="SAM" id="SignalP"/>
    </source>
</evidence>
<dbReference type="EMBL" id="JAXUDK010000010">
    <property type="protein sequence ID" value="MDZ7467117.1"/>
    <property type="molecule type" value="Genomic_DNA"/>
</dbReference>
<organism evidence="2 3">
    <name type="scientific">Raoultella planticola</name>
    <name type="common">Klebsiella planticola</name>
    <dbReference type="NCBI Taxonomy" id="575"/>
    <lineage>
        <taxon>Bacteria</taxon>
        <taxon>Pseudomonadati</taxon>
        <taxon>Pseudomonadota</taxon>
        <taxon>Gammaproteobacteria</taxon>
        <taxon>Enterobacterales</taxon>
        <taxon>Enterobacteriaceae</taxon>
        <taxon>Klebsiella/Raoultella group</taxon>
        <taxon>Raoultella</taxon>
    </lineage>
</organism>
<dbReference type="Proteomes" id="UP001293169">
    <property type="component" value="Unassembled WGS sequence"/>
</dbReference>